<dbReference type="GO" id="GO:0048367">
    <property type="term" value="P:shoot system development"/>
    <property type="evidence" value="ECO:0007669"/>
    <property type="project" value="InterPro"/>
</dbReference>
<name>A0A830BL81_9LAMI</name>
<protein>
    <submittedName>
        <fullName evidence="1">Uncharacterized protein</fullName>
    </submittedName>
</protein>
<gene>
    <name evidence="1" type="ORF">PHJA_000839000</name>
</gene>
<proteinExistence type="predicted"/>
<reference evidence="1" key="1">
    <citation type="submission" date="2020-07" db="EMBL/GenBank/DDBJ databases">
        <title>Ethylene signaling mediates host invasion by parasitic plants.</title>
        <authorList>
            <person name="Yoshida S."/>
        </authorList>
    </citation>
    <scope>NUCLEOTIDE SEQUENCE</scope>
    <source>
        <strain evidence="1">Okayama</strain>
    </source>
</reference>
<dbReference type="AlphaFoldDB" id="A0A830BL81"/>
<sequence>MASFHSRSNSFPSQSHPAMNDVEDHLERLKASQATSTSSSSTCSNLASLRDLHDNINTLIQMPSIQQALTHEQGQNWINDLLEGSIKLVDLCEFSRDIVCLTKESIHELESSIRRKADGINAYVASRKKMNKMVNRCIKSSMSSSNQTSTALPAIGTMLKEAESIDFSILKSVLILLSGENNKENKKSWSLLSKFTQSSSRVHSEVAQESCDEDLCWLNIHKSQKNMDGKNMLKQLKTSEMTIQEIEEGLEALFRSLVKTRVSLLNILSH</sequence>
<dbReference type="GO" id="GO:0048364">
    <property type="term" value="P:root development"/>
    <property type="evidence" value="ECO:0007669"/>
    <property type="project" value="InterPro"/>
</dbReference>
<dbReference type="PANTHER" id="PTHR33070">
    <property type="entry name" value="OS06G0725500 PROTEIN"/>
    <property type="match status" value="1"/>
</dbReference>
<dbReference type="EMBL" id="BMAC01000134">
    <property type="protein sequence ID" value="GFP86952.1"/>
    <property type="molecule type" value="Genomic_DNA"/>
</dbReference>
<dbReference type="PANTHER" id="PTHR33070:SF129">
    <property type="entry name" value="DUF241 DOMAIN PROTEIN"/>
    <property type="match status" value="1"/>
</dbReference>
<evidence type="ECO:0000313" key="1">
    <source>
        <dbReference type="EMBL" id="GFP86952.1"/>
    </source>
</evidence>
<comment type="caution">
    <text evidence="1">The sequence shown here is derived from an EMBL/GenBank/DDBJ whole genome shotgun (WGS) entry which is preliminary data.</text>
</comment>
<evidence type="ECO:0000313" key="2">
    <source>
        <dbReference type="Proteomes" id="UP000653305"/>
    </source>
</evidence>
<keyword evidence="2" id="KW-1185">Reference proteome</keyword>
<dbReference type="InterPro" id="IPR004320">
    <property type="entry name" value="BPS1_pln"/>
</dbReference>
<accession>A0A830BL81</accession>
<organism evidence="1 2">
    <name type="scientific">Phtheirospermum japonicum</name>
    <dbReference type="NCBI Taxonomy" id="374723"/>
    <lineage>
        <taxon>Eukaryota</taxon>
        <taxon>Viridiplantae</taxon>
        <taxon>Streptophyta</taxon>
        <taxon>Embryophyta</taxon>
        <taxon>Tracheophyta</taxon>
        <taxon>Spermatophyta</taxon>
        <taxon>Magnoliopsida</taxon>
        <taxon>eudicotyledons</taxon>
        <taxon>Gunneridae</taxon>
        <taxon>Pentapetalae</taxon>
        <taxon>asterids</taxon>
        <taxon>lamiids</taxon>
        <taxon>Lamiales</taxon>
        <taxon>Orobanchaceae</taxon>
        <taxon>Orobanchaceae incertae sedis</taxon>
        <taxon>Phtheirospermum</taxon>
    </lineage>
</organism>
<dbReference type="OrthoDB" id="899310at2759"/>
<dbReference type="Proteomes" id="UP000653305">
    <property type="component" value="Unassembled WGS sequence"/>
</dbReference>
<dbReference type="Pfam" id="PF03087">
    <property type="entry name" value="BPS1"/>
    <property type="match status" value="1"/>
</dbReference>